<feature type="domain" description="CorA-like transporter" evidence="2">
    <location>
        <begin position="140"/>
        <end position="230"/>
    </location>
</feature>
<dbReference type="RefSeq" id="XP_024671661.1">
    <property type="nucleotide sequence ID" value="XM_024815132.1"/>
</dbReference>
<dbReference type="GeneID" id="36522292"/>
<dbReference type="Proteomes" id="UP000234585">
    <property type="component" value="Unassembled WGS sequence"/>
</dbReference>
<dbReference type="AlphaFoldDB" id="A0A2I2FAJ9"/>
<protein>
    <recommendedName>
        <fullName evidence="2">CorA-like transporter domain-containing protein</fullName>
    </recommendedName>
</protein>
<feature type="transmembrane region" description="Helical" evidence="1">
    <location>
        <begin position="405"/>
        <end position="425"/>
    </location>
</feature>
<keyword evidence="1" id="KW-0812">Transmembrane</keyword>
<evidence type="ECO:0000256" key="1">
    <source>
        <dbReference type="SAM" id="Phobius"/>
    </source>
</evidence>
<reference evidence="3 4" key="1">
    <citation type="submission" date="2017-12" db="EMBL/GenBank/DDBJ databases">
        <authorList>
            <consortium name="DOE Joint Genome Institute"/>
            <person name="Haridas S."/>
            <person name="Kjaerbolling I."/>
            <person name="Vesth T.C."/>
            <person name="Frisvad J.C."/>
            <person name="Nybo J.L."/>
            <person name="Theobald S."/>
            <person name="Kuo A."/>
            <person name="Bowyer P."/>
            <person name="Matsuda Y."/>
            <person name="Mondo S."/>
            <person name="Lyhne E.K."/>
            <person name="Kogle M.E."/>
            <person name="Clum A."/>
            <person name="Lipzen A."/>
            <person name="Salamov A."/>
            <person name="Ngan C.Y."/>
            <person name="Daum C."/>
            <person name="Chiniquy J."/>
            <person name="Barry K."/>
            <person name="LaButti K."/>
            <person name="Simmons B.A."/>
            <person name="Magnuson J.K."/>
            <person name="Mortensen U.H."/>
            <person name="Larsen T.O."/>
            <person name="Grigoriev I.V."/>
            <person name="Baker S.E."/>
            <person name="Andersen M.R."/>
            <person name="Nordberg H.P."/>
            <person name="Cantor M.N."/>
            <person name="Hua S.X."/>
        </authorList>
    </citation>
    <scope>NUCLEOTIDE SEQUENCE [LARGE SCALE GENOMIC DNA]</scope>
    <source>
        <strain evidence="3 4">CBS 102.13</strain>
    </source>
</reference>
<sequence>MDEIIMSYYQAVQPYLHRPALVSNPKKSNISIFDSTVQPSILTFTDSEEFDKYISTTPKPSTRIISIASRISTQPLGITETSLRALINAYNIHHSYLDRVLSFGDKPRCSDAGHGGLVVQRREYGSYDAHYLFAYPEGYDNGQSVAWTTRQTCVFHRLDPSGNENLWIFLHAGPRTKLQTTIEADISSGVLSFETSWCSFHLLALATYLWNWRWYIRYLGDGIERIVEMALTLNDADLQSVNQSSPLNLLKPQYLEDNLAPVKSQVGVALQIVRRLGELNAQLYSKGIIKESQLLETDNVLGHHCVSLEGHLDSVTALERKVRGISQLLAVALNLRNQSVTIEINNRSLDMNRESVDDNATVRVVTLNCKQSKGLIKYPQTLLGMNLFDFNDPNGNTKFTISPQFWIFVVIAVPLTALTLGFWYFMMRRRLRKRKYSDCEGDVKCG</sequence>
<dbReference type="Pfam" id="PF26616">
    <property type="entry name" value="CorA-like"/>
    <property type="match status" value="1"/>
</dbReference>
<dbReference type="EMBL" id="KZ559141">
    <property type="protein sequence ID" value="PLB37649.1"/>
    <property type="molecule type" value="Genomic_DNA"/>
</dbReference>
<keyword evidence="4" id="KW-1185">Reference proteome</keyword>
<keyword evidence="1" id="KW-1133">Transmembrane helix</keyword>
<dbReference type="OrthoDB" id="5396681at2759"/>
<evidence type="ECO:0000259" key="2">
    <source>
        <dbReference type="Pfam" id="PF26616"/>
    </source>
</evidence>
<organism evidence="3 4">
    <name type="scientific">Aspergillus candidus</name>
    <dbReference type="NCBI Taxonomy" id="41067"/>
    <lineage>
        <taxon>Eukaryota</taxon>
        <taxon>Fungi</taxon>
        <taxon>Dikarya</taxon>
        <taxon>Ascomycota</taxon>
        <taxon>Pezizomycotina</taxon>
        <taxon>Eurotiomycetes</taxon>
        <taxon>Eurotiomycetidae</taxon>
        <taxon>Eurotiales</taxon>
        <taxon>Aspergillaceae</taxon>
        <taxon>Aspergillus</taxon>
        <taxon>Aspergillus subgen. Circumdati</taxon>
    </lineage>
</organism>
<proteinExistence type="predicted"/>
<keyword evidence="1" id="KW-0472">Membrane</keyword>
<evidence type="ECO:0000313" key="3">
    <source>
        <dbReference type="EMBL" id="PLB37649.1"/>
    </source>
</evidence>
<evidence type="ECO:0000313" key="4">
    <source>
        <dbReference type="Proteomes" id="UP000234585"/>
    </source>
</evidence>
<accession>A0A2I2FAJ9</accession>
<dbReference type="InterPro" id="IPR058257">
    <property type="entry name" value="CorA-like_dom"/>
</dbReference>
<name>A0A2I2FAJ9_ASPCN</name>
<gene>
    <name evidence="3" type="ORF">BDW47DRAFT_117851</name>
</gene>